<evidence type="ECO:0000313" key="2">
    <source>
        <dbReference type="Proteomes" id="UP000252139"/>
    </source>
</evidence>
<keyword evidence="2" id="KW-1185">Reference proteome</keyword>
<gene>
    <name evidence="1" type="ORF">CU097_003496</name>
</gene>
<name>A0A367IW87_RHIAZ</name>
<dbReference type="OrthoDB" id="10434781at2759"/>
<organism evidence="1 2">
    <name type="scientific">Rhizopus azygosporus</name>
    <name type="common">Rhizopus microsporus var. azygosporus</name>
    <dbReference type="NCBI Taxonomy" id="86630"/>
    <lineage>
        <taxon>Eukaryota</taxon>
        <taxon>Fungi</taxon>
        <taxon>Fungi incertae sedis</taxon>
        <taxon>Mucoromycota</taxon>
        <taxon>Mucoromycotina</taxon>
        <taxon>Mucoromycetes</taxon>
        <taxon>Mucorales</taxon>
        <taxon>Mucorineae</taxon>
        <taxon>Rhizopodaceae</taxon>
        <taxon>Rhizopus</taxon>
    </lineage>
</organism>
<proteinExistence type="predicted"/>
<feature type="non-terminal residue" evidence="1">
    <location>
        <position position="64"/>
    </location>
</feature>
<dbReference type="EMBL" id="PJQL01003228">
    <property type="protein sequence ID" value="RCH81912.1"/>
    <property type="molecule type" value="Genomic_DNA"/>
</dbReference>
<comment type="caution">
    <text evidence="1">The sequence shown here is derived from an EMBL/GenBank/DDBJ whole genome shotgun (WGS) entry which is preliminary data.</text>
</comment>
<accession>A0A367IW87</accession>
<protein>
    <submittedName>
        <fullName evidence="1">Uncharacterized protein</fullName>
    </submittedName>
</protein>
<sequence length="64" mass="7602">FPKRICERGIEYNHEIKYRLQDDETTSQELDFLHQSPLGPSSKKKSLKHAMSDQDFKFAQDFKN</sequence>
<dbReference type="Proteomes" id="UP000252139">
    <property type="component" value="Unassembled WGS sequence"/>
</dbReference>
<dbReference type="AlphaFoldDB" id="A0A367IW87"/>
<feature type="non-terminal residue" evidence="1">
    <location>
        <position position="1"/>
    </location>
</feature>
<reference evidence="1 2" key="1">
    <citation type="journal article" date="2018" name="G3 (Bethesda)">
        <title>Phylogenetic and Phylogenomic Definition of Rhizopus Species.</title>
        <authorList>
            <person name="Gryganskyi A.P."/>
            <person name="Golan J."/>
            <person name="Dolatabadi S."/>
            <person name="Mondo S."/>
            <person name="Robb S."/>
            <person name="Idnurm A."/>
            <person name="Muszewska A."/>
            <person name="Steczkiewicz K."/>
            <person name="Masonjones S."/>
            <person name="Liao H.L."/>
            <person name="Gajdeczka M.T."/>
            <person name="Anike F."/>
            <person name="Vuek A."/>
            <person name="Anishchenko I.M."/>
            <person name="Voigt K."/>
            <person name="de Hoog G.S."/>
            <person name="Smith M.E."/>
            <person name="Heitman J."/>
            <person name="Vilgalys R."/>
            <person name="Stajich J.E."/>
        </authorList>
    </citation>
    <scope>NUCLEOTIDE SEQUENCE [LARGE SCALE GENOMIC DNA]</scope>
    <source>
        <strain evidence="1 2">CBS 357.93</strain>
    </source>
</reference>
<evidence type="ECO:0000313" key="1">
    <source>
        <dbReference type="EMBL" id="RCH81912.1"/>
    </source>
</evidence>